<feature type="transmembrane region" description="Helical" evidence="6">
    <location>
        <begin position="47"/>
        <end position="63"/>
    </location>
</feature>
<dbReference type="HOGENOM" id="CLU_063025_1_0_4"/>
<dbReference type="Proteomes" id="UP000030302">
    <property type="component" value="Chromosome"/>
</dbReference>
<keyword evidence="4 6" id="KW-1133">Transmembrane helix</keyword>
<feature type="transmembrane region" description="Helical" evidence="6">
    <location>
        <begin position="114"/>
        <end position="139"/>
    </location>
</feature>
<evidence type="ECO:0000256" key="1">
    <source>
        <dbReference type="ARBA" id="ARBA00004141"/>
    </source>
</evidence>
<dbReference type="Pfam" id="PF03600">
    <property type="entry name" value="CitMHS"/>
    <property type="match status" value="1"/>
</dbReference>
<evidence type="ECO:0000256" key="6">
    <source>
        <dbReference type="SAM" id="Phobius"/>
    </source>
</evidence>
<reference evidence="9" key="1">
    <citation type="journal article" date="2014" name="Soil Biol. Biochem.">
        <title>Structure and function of bacterial communities in ageing soils: Insights from the Mendocino ecological staircase.</title>
        <authorList>
            <person name="Uroz S."/>
            <person name="Tech J.J."/>
            <person name="Sawaya N.A."/>
            <person name="Frey-Klett P."/>
            <person name="Leveau J.H.J."/>
        </authorList>
    </citation>
    <scope>NUCLEOTIDE SEQUENCE [LARGE SCALE GENOMIC DNA]</scope>
    <source>
        <strain evidence="9">Cal35</strain>
    </source>
</reference>
<organism evidence="8 9">
    <name type="scientific">Collimonas arenae</name>
    <dbReference type="NCBI Taxonomy" id="279058"/>
    <lineage>
        <taxon>Bacteria</taxon>
        <taxon>Pseudomonadati</taxon>
        <taxon>Pseudomonadota</taxon>
        <taxon>Betaproteobacteria</taxon>
        <taxon>Burkholderiales</taxon>
        <taxon>Oxalobacteraceae</taxon>
        <taxon>Collimonas</taxon>
    </lineage>
</organism>
<feature type="transmembrane region" description="Helical" evidence="6">
    <location>
        <begin position="380"/>
        <end position="399"/>
    </location>
</feature>
<dbReference type="GO" id="GO:0055085">
    <property type="term" value="P:transmembrane transport"/>
    <property type="evidence" value="ECO:0007669"/>
    <property type="project" value="InterPro"/>
</dbReference>
<dbReference type="PANTHER" id="PTHR43568:SF1">
    <property type="entry name" value="P PROTEIN"/>
    <property type="match status" value="1"/>
</dbReference>
<comment type="subcellular location">
    <subcellularLocation>
        <location evidence="1">Membrane</location>
        <topology evidence="1">Multi-pass membrane protein</topology>
    </subcellularLocation>
</comment>
<sequence length="400" mass="44344">MDGNYARQPAQKNKAIKQYIYMPKIAEPSRATSFIYKICQPFLRDRLMHLLLIAAILLSFLAPHPPADYPAWVDWNTIATLAGMLLLTKGIEVSGYLEHLGRMIINHLGQQRALALFLVSASALLSTILTNDIALFIVVPLTVGLANIGGLPIGRLVIFETLAVNAGSLLTPIGNPQNILLWQRSHLSFATFTWQMVPLALAVSLILLLVTWLSFPKKTIHAEMEDNPASYKTSLLRTCSLLYIAFLVSVEFGHPGWGLLGVTVAAALLFREVIAKVDWSLILVFILMFIDIHLLTQLDFIQSWVGAIQHFSQLELFLSALLGSQVISNVPATILLVNYSDAYKVIAYGVNAGGFGLAIGSLANIIALRMAPERHLWLRFHLYSFPFLILSGFIAWWLLV</sequence>
<evidence type="ECO:0000259" key="7">
    <source>
        <dbReference type="Pfam" id="PF03600"/>
    </source>
</evidence>
<evidence type="ECO:0000313" key="8">
    <source>
        <dbReference type="EMBL" id="AIY42216.1"/>
    </source>
</evidence>
<feature type="transmembrane region" description="Helical" evidence="6">
    <location>
        <begin position="277"/>
        <end position="295"/>
    </location>
</feature>
<dbReference type="InterPro" id="IPR004680">
    <property type="entry name" value="Cit_transptr-like_dom"/>
</dbReference>
<evidence type="ECO:0000256" key="5">
    <source>
        <dbReference type="ARBA" id="ARBA00023136"/>
    </source>
</evidence>
<dbReference type="EMBL" id="CP009962">
    <property type="protein sequence ID" value="AIY42216.1"/>
    <property type="molecule type" value="Genomic_DNA"/>
</dbReference>
<keyword evidence="3 6" id="KW-0812">Transmembrane</keyword>
<evidence type="ECO:0000256" key="2">
    <source>
        <dbReference type="ARBA" id="ARBA00022448"/>
    </source>
</evidence>
<gene>
    <name evidence="8" type="ORF">LT85_3058</name>
</gene>
<dbReference type="STRING" id="279058.LT85_3058"/>
<feature type="transmembrane region" description="Helical" evidence="6">
    <location>
        <begin position="235"/>
        <end position="257"/>
    </location>
</feature>
<proteinExistence type="predicted"/>
<feature type="transmembrane region" description="Helical" evidence="6">
    <location>
        <begin position="192"/>
        <end position="215"/>
    </location>
</feature>
<dbReference type="InterPro" id="IPR051475">
    <property type="entry name" value="Diverse_Ion_Transporter"/>
</dbReference>
<dbReference type="KEGG" id="care:LT85_3058"/>
<keyword evidence="5 6" id="KW-0472">Membrane</keyword>
<feature type="domain" description="Citrate transporter-like" evidence="7">
    <location>
        <begin position="51"/>
        <end position="337"/>
    </location>
</feature>
<keyword evidence="2" id="KW-0813">Transport</keyword>
<dbReference type="PANTHER" id="PTHR43568">
    <property type="entry name" value="P PROTEIN"/>
    <property type="match status" value="1"/>
</dbReference>
<name>A0A0A1FCK0_9BURK</name>
<feature type="transmembrane region" description="Helical" evidence="6">
    <location>
        <begin position="75"/>
        <end position="93"/>
    </location>
</feature>
<evidence type="ECO:0000256" key="4">
    <source>
        <dbReference type="ARBA" id="ARBA00022989"/>
    </source>
</evidence>
<feature type="transmembrane region" description="Helical" evidence="6">
    <location>
        <begin position="345"/>
        <end position="368"/>
    </location>
</feature>
<accession>A0A0A1FCK0</accession>
<feature type="transmembrane region" description="Helical" evidence="6">
    <location>
        <begin position="316"/>
        <end position="339"/>
    </location>
</feature>
<dbReference type="GO" id="GO:0016020">
    <property type="term" value="C:membrane"/>
    <property type="evidence" value="ECO:0007669"/>
    <property type="project" value="UniProtKB-SubCell"/>
</dbReference>
<evidence type="ECO:0000313" key="9">
    <source>
        <dbReference type="Proteomes" id="UP000030302"/>
    </source>
</evidence>
<evidence type="ECO:0000256" key="3">
    <source>
        <dbReference type="ARBA" id="ARBA00022692"/>
    </source>
</evidence>
<protein>
    <submittedName>
        <fullName evidence="8">Putative membrane protein</fullName>
    </submittedName>
</protein>
<dbReference type="AlphaFoldDB" id="A0A0A1FCK0"/>
<keyword evidence="9" id="KW-1185">Reference proteome</keyword>